<dbReference type="Pfam" id="PF00805">
    <property type="entry name" value="Pentapeptide"/>
    <property type="match status" value="1"/>
</dbReference>
<dbReference type="Proteomes" id="UP001178888">
    <property type="component" value="Unassembled WGS sequence"/>
</dbReference>
<dbReference type="EMBL" id="SMYO01000008">
    <property type="protein sequence ID" value="TDK59819.1"/>
    <property type="molecule type" value="Genomic_DNA"/>
</dbReference>
<reference evidence="2 3" key="1">
    <citation type="submission" date="2019-03" db="EMBL/GenBank/DDBJ databases">
        <title>Bacillus niacini sp. nov. a Nicotinate-Metabolizing Mesophile Isolated from Soil.</title>
        <authorList>
            <person name="Zhang G."/>
        </authorList>
    </citation>
    <scope>NUCLEOTIDE SEQUENCE [LARGE SCALE GENOMIC DNA]</scope>
    <source>
        <strain evidence="2 3">WN066</strain>
    </source>
</reference>
<dbReference type="Gene3D" id="2.160.20.80">
    <property type="entry name" value="E3 ubiquitin-protein ligase SopA"/>
    <property type="match status" value="1"/>
</dbReference>
<evidence type="ECO:0000313" key="2">
    <source>
        <dbReference type="EMBL" id="TDK59819.1"/>
    </source>
</evidence>
<reference evidence="1" key="2">
    <citation type="submission" date="2023-08" db="EMBL/GenBank/DDBJ databases">
        <title>Nitrogen cycling bacteria in agricultural field soils.</title>
        <authorList>
            <person name="Jang J."/>
        </authorList>
    </citation>
    <scope>NUCLEOTIDE SEQUENCE</scope>
    <source>
        <strain evidence="1">PS3-36</strain>
    </source>
</reference>
<protein>
    <submittedName>
        <fullName evidence="2">Pentapeptide repeat-containing protein</fullName>
    </submittedName>
</protein>
<organism evidence="2 3">
    <name type="scientific">Bacillus salipaludis</name>
    <dbReference type="NCBI Taxonomy" id="2547811"/>
    <lineage>
        <taxon>Bacteria</taxon>
        <taxon>Bacillati</taxon>
        <taxon>Bacillota</taxon>
        <taxon>Bacilli</taxon>
        <taxon>Bacillales</taxon>
        <taxon>Bacillaceae</taxon>
        <taxon>Bacillus</taxon>
    </lineage>
</organism>
<sequence>MSKNQLHSSNHSISPEILRSDCSNCFGLCCVALPFAASADFAVGKEGGCPCSNLQADFRCGIHKDLRKMGFKGCTVYECFGAGQKVSQITFEGNDWRENPQSAKQMFDVFPVMQQLHEMLLYLNEALMLKETHSIHKELKSMLQKTEELTFLDPESLMELDLPAHRAEVNVLLLKTSELVRTESGGKKNGSKSSRKTYGRGADLFGANLRKVNLQGANLRGACLIAANLKDADLRGSDLIGADFRDADISGANLIGTIFLTQAQINAAKGDVNTKLPQTLTRPAHWLTKENK</sequence>
<dbReference type="Proteomes" id="UP000295132">
    <property type="component" value="Unassembled WGS sequence"/>
</dbReference>
<dbReference type="InterPro" id="IPR001646">
    <property type="entry name" value="5peptide_repeat"/>
</dbReference>
<accession>A0A4R5VNJ0</accession>
<dbReference type="PANTHER" id="PTHR14136">
    <property type="entry name" value="BTB_POZ DOMAIN-CONTAINING PROTEIN KCTD9"/>
    <property type="match status" value="1"/>
</dbReference>
<evidence type="ECO:0000313" key="1">
    <source>
        <dbReference type="EMBL" id="MDQ6595849.1"/>
    </source>
</evidence>
<evidence type="ECO:0000313" key="3">
    <source>
        <dbReference type="Proteomes" id="UP000295132"/>
    </source>
</evidence>
<gene>
    <name evidence="2" type="ORF">E2K98_18010</name>
    <name evidence="1" type="ORF">RCG21_05485</name>
</gene>
<dbReference type="PANTHER" id="PTHR14136:SF17">
    <property type="entry name" value="BTB_POZ DOMAIN-CONTAINING PROTEIN KCTD9"/>
    <property type="match status" value="1"/>
</dbReference>
<dbReference type="SUPFAM" id="SSF141571">
    <property type="entry name" value="Pentapeptide repeat-like"/>
    <property type="match status" value="1"/>
</dbReference>
<evidence type="ECO:0000313" key="4">
    <source>
        <dbReference type="Proteomes" id="UP001178888"/>
    </source>
</evidence>
<name>A0A4R5VNJ0_9BACI</name>
<dbReference type="EMBL" id="JAVGVR010000001">
    <property type="protein sequence ID" value="MDQ6595849.1"/>
    <property type="molecule type" value="Genomic_DNA"/>
</dbReference>
<proteinExistence type="predicted"/>
<dbReference type="InterPro" id="IPR051082">
    <property type="entry name" value="Pentapeptide-BTB/POZ_domain"/>
</dbReference>
<comment type="caution">
    <text evidence="2">The sequence shown here is derived from an EMBL/GenBank/DDBJ whole genome shotgun (WGS) entry which is preliminary data.</text>
</comment>
<dbReference type="AlphaFoldDB" id="A0A4R5VNJ0"/>
<keyword evidence="4" id="KW-1185">Reference proteome</keyword>